<evidence type="ECO:0000313" key="2">
    <source>
        <dbReference type="Proteomes" id="UP000010366"/>
    </source>
</evidence>
<dbReference type="EMBL" id="CP003600">
    <property type="protein sequence ID" value="AFY91833.1"/>
    <property type="molecule type" value="Genomic_DNA"/>
</dbReference>
<dbReference type="AlphaFoldDB" id="K9UB39"/>
<proteinExistence type="predicted"/>
<protein>
    <submittedName>
        <fullName evidence="1">Uncharacterized protein</fullName>
    </submittedName>
</protein>
<evidence type="ECO:0000313" key="1">
    <source>
        <dbReference type="EMBL" id="AFY91833.1"/>
    </source>
</evidence>
<accession>K9UB39</accession>
<gene>
    <name evidence="1" type="ORF">Cha6605_0550</name>
</gene>
<sequence>MCIHRRPIHPSTHIPIPPLLTSVLKLISIGLLLWLTSVAPARAEFCRVVDGHRICIVNIKRSAKNYWQYQAMVSIDGSELPRASYDCRERLITDLDGNTASFRSRQDGRIVCSLYRRRG</sequence>
<dbReference type="KEGG" id="cmp:Cha6605_0550"/>
<reference evidence="1 2" key="1">
    <citation type="submission" date="2012-05" db="EMBL/GenBank/DDBJ databases">
        <title>Finished chromosome of genome of Chamaesiphon sp. PCC 6605.</title>
        <authorList>
            <consortium name="US DOE Joint Genome Institute"/>
            <person name="Gugger M."/>
            <person name="Coursin T."/>
            <person name="Rippka R."/>
            <person name="Tandeau De Marsac N."/>
            <person name="Huntemann M."/>
            <person name="Wei C.-L."/>
            <person name="Han J."/>
            <person name="Detter J.C."/>
            <person name="Han C."/>
            <person name="Tapia R."/>
            <person name="Chen A."/>
            <person name="Kyrpides N."/>
            <person name="Mavromatis K."/>
            <person name="Markowitz V."/>
            <person name="Szeto E."/>
            <person name="Ivanova N."/>
            <person name="Pagani I."/>
            <person name="Pati A."/>
            <person name="Goodwin L."/>
            <person name="Nordberg H.P."/>
            <person name="Cantor M.N."/>
            <person name="Hua S.X."/>
            <person name="Woyke T."/>
            <person name="Kerfeld C.A."/>
        </authorList>
    </citation>
    <scope>NUCLEOTIDE SEQUENCE [LARGE SCALE GENOMIC DNA]</scope>
    <source>
        <strain evidence="2">ATCC 27169 / PCC 6605</strain>
    </source>
</reference>
<organism evidence="1 2">
    <name type="scientific">Chamaesiphon minutus (strain ATCC 27169 / PCC 6605)</name>
    <dbReference type="NCBI Taxonomy" id="1173020"/>
    <lineage>
        <taxon>Bacteria</taxon>
        <taxon>Bacillati</taxon>
        <taxon>Cyanobacteriota</taxon>
        <taxon>Cyanophyceae</taxon>
        <taxon>Gomontiellales</taxon>
        <taxon>Chamaesiphonaceae</taxon>
        <taxon>Chamaesiphon</taxon>
    </lineage>
</organism>
<dbReference type="Proteomes" id="UP000010366">
    <property type="component" value="Chromosome"/>
</dbReference>
<dbReference type="HOGENOM" id="CLU_158023_0_0_3"/>
<keyword evidence="2" id="KW-1185">Reference proteome</keyword>
<name>K9UB39_CHAP6</name>
<dbReference type="eggNOG" id="ENOG5032VHA">
    <property type="taxonomic scope" value="Bacteria"/>
</dbReference>